<dbReference type="Proteomes" id="UP000053766">
    <property type="component" value="Unassembled WGS sequence"/>
</dbReference>
<reference evidence="1 2" key="1">
    <citation type="submission" date="2013-11" db="EMBL/GenBank/DDBJ databases">
        <title>Draft genome of the bovine lungworm Dictyocaulus viviparus.</title>
        <authorList>
            <person name="Mitreva M."/>
        </authorList>
    </citation>
    <scope>NUCLEOTIDE SEQUENCE [LARGE SCALE GENOMIC DNA]</scope>
    <source>
        <strain evidence="1 2">HannoverDv2000</strain>
    </source>
</reference>
<keyword evidence="2" id="KW-1185">Reference proteome</keyword>
<proteinExistence type="predicted"/>
<sequence length="220" mass="23573">MQTVNYCNTNHSSLNLLEVSRRSAVAAGGGSLPFSNQEVGCCTVSEFQLFEGEEGNIAVSLDFGIIRRTSASFSEHRADCESLNTTSVDLAIPAGTLSSTHINQFSEITEMKGFKLADVVVEIIENHRVAASTAPRHLIFYFSGISEGQFGIIPDCYMCPISNGLSSLTPLCAASVTALGTHFSTPPLLTTCPGHGINMGMSCTHPSDNYHKYTSVRCLP</sequence>
<evidence type="ECO:0000313" key="2">
    <source>
        <dbReference type="Proteomes" id="UP000053766"/>
    </source>
</evidence>
<evidence type="ECO:0000313" key="1">
    <source>
        <dbReference type="EMBL" id="KJH41222.1"/>
    </source>
</evidence>
<accession>A0A0D8XBW0</accession>
<dbReference type="OrthoDB" id="9981668at2759"/>
<dbReference type="EMBL" id="KN716876">
    <property type="protein sequence ID" value="KJH41222.1"/>
    <property type="molecule type" value="Genomic_DNA"/>
</dbReference>
<protein>
    <submittedName>
        <fullName evidence="1">Uncharacterized protein</fullName>
    </submittedName>
</protein>
<reference evidence="2" key="2">
    <citation type="journal article" date="2016" name="Sci. Rep.">
        <title>Dictyocaulus viviparus genome, variome and transcriptome elucidate lungworm biology and support future intervention.</title>
        <authorList>
            <person name="McNulty S.N."/>
            <person name="Strube C."/>
            <person name="Rosa B.A."/>
            <person name="Martin J.C."/>
            <person name="Tyagi R."/>
            <person name="Choi Y.J."/>
            <person name="Wang Q."/>
            <person name="Hallsworth Pepin K."/>
            <person name="Zhang X."/>
            <person name="Ozersky P."/>
            <person name="Wilson R.K."/>
            <person name="Sternberg P.W."/>
            <person name="Gasser R.B."/>
            <person name="Mitreva M."/>
        </authorList>
    </citation>
    <scope>NUCLEOTIDE SEQUENCE [LARGE SCALE GENOMIC DNA]</scope>
    <source>
        <strain evidence="2">HannoverDv2000</strain>
    </source>
</reference>
<dbReference type="STRING" id="29172.A0A0D8XBW0"/>
<organism evidence="1 2">
    <name type="scientific">Dictyocaulus viviparus</name>
    <name type="common">Bovine lungworm</name>
    <dbReference type="NCBI Taxonomy" id="29172"/>
    <lineage>
        <taxon>Eukaryota</taxon>
        <taxon>Metazoa</taxon>
        <taxon>Ecdysozoa</taxon>
        <taxon>Nematoda</taxon>
        <taxon>Chromadorea</taxon>
        <taxon>Rhabditida</taxon>
        <taxon>Rhabditina</taxon>
        <taxon>Rhabditomorpha</taxon>
        <taxon>Strongyloidea</taxon>
        <taxon>Metastrongylidae</taxon>
        <taxon>Dictyocaulus</taxon>
    </lineage>
</organism>
<name>A0A0D8XBW0_DICVI</name>
<dbReference type="AlphaFoldDB" id="A0A0D8XBW0"/>
<gene>
    <name evidence="1" type="ORF">DICVIV_12800</name>
</gene>